<evidence type="ECO:0000256" key="4">
    <source>
        <dbReference type="ARBA" id="ARBA00022643"/>
    </source>
</evidence>
<reference evidence="6 7" key="1">
    <citation type="submission" date="2016-01" db="EMBL/GenBank/DDBJ databases">
        <title>Genome Sequences of Twelve Sporeforming Bacillus Species Isolated from Foods.</title>
        <authorList>
            <person name="Berendsen E.M."/>
            <person name="Wells-Bennik M.H."/>
            <person name="Krawcyk A.O."/>
            <person name="De Jong A."/>
            <person name="Holsappel S."/>
            <person name="Eijlander R.T."/>
            <person name="Kuipers O.P."/>
        </authorList>
    </citation>
    <scope>NUCLEOTIDE SEQUENCE [LARGE SCALE GENOMIC DNA]</scope>
    <source>
        <strain evidence="6 7">B4099</strain>
    </source>
</reference>
<accession>A0A150K9M3</accession>
<protein>
    <recommendedName>
        <fullName evidence="2">Probable nitronate monooxygenase</fullName>
    </recommendedName>
</protein>
<comment type="function">
    <text evidence="1">Nitronate monooxygenase that uses molecular oxygen to catalyze the oxidative denitrification of alkyl nitronates. Acts on propionate 3-nitronate (P3N), the presumed physiological substrate. Probably functions in the detoxification of P3N, a metabolic poison produced by plants and fungi as a defense mechanism.</text>
</comment>
<dbReference type="Proteomes" id="UP000075304">
    <property type="component" value="Unassembled WGS sequence"/>
</dbReference>
<evidence type="ECO:0000256" key="5">
    <source>
        <dbReference type="ARBA" id="ARBA00023002"/>
    </source>
</evidence>
<dbReference type="Gene3D" id="3.20.20.70">
    <property type="entry name" value="Aldolase class I"/>
    <property type="match status" value="1"/>
</dbReference>
<dbReference type="PANTHER" id="PTHR32332">
    <property type="entry name" value="2-NITROPROPANE DIOXYGENASE"/>
    <property type="match status" value="1"/>
</dbReference>
<dbReference type="InterPro" id="IPR013785">
    <property type="entry name" value="Aldolase_TIM"/>
</dbReference>
<dbReference type="PANTHER" id="PTHR32332:SF20">
    <property type="entry name" value="2-NITROPROPANE DIOXYGENASE-LIKE PROTEIN"/>
    <property type="match status" value="1"/>
</dbReference>
<comment type="caution">
    <text evidence="6">The sequence shown here is derived from an EMBL/GenBank/DDBJ whole genome shotgun (WGS) entry which is preliminary data.</text>
</comment>
<dbReference type="GO" id="GO:0018580">
    <property type="term" value="F:nitronate monooxygenase activity"/>
    <property type="evidence" value="ECO:0007669"/>
    <property type="project" value="InterPro"/>
</dbReference>
<evidence type="ECO:0000256" key="1">
    <source>
        <dbReference type="ARBA" id="ARBA00003535"/>
    </source>
</evidence>
<dbReference type="EMBL" id="LQYI01000082">
    <property type="protein sequence ID" value="KYC66275.1"/>
    <property type="molecule type" value="Genomic_DNA"/>
</dbReference>
<proteinExistence type="predicted"/>
<organism evidence="6 7">
    <name type="scientific">Heyndrickxia coagulans</name>
    <name type="common">Weizmannia coagulans</name>
    <dbReference type="NCBI Taxonomy" id="1398"/>
    <lineage>
        <taxon>Bacteria</taxon>
        <taxon>Bacillati</taxon>
        <taxon>Bacillota</taxon>
        <taxon>Bacilli</taxon>
        <taxon>Bacillales</taxon>
        <taxon>Bacillaceae</taxon>
        <taxon>Heyndrickxia</taxon>
    </lineage>
</organism>
<dbReference type="SUPFAM" id="SSF51412">
    <property type="entry name" value="Inosine monophosphate dehydrogenase (IMPDH)"/>
    <property type="match status" value="1"/>
</dbReference>
<dbReference type="RefSeq" id="WP_081105627.1">
    <property type="nucleotide sequence ID" value="NZ_JAABON010000075.1"/>
</dbReference>
<sequence>MANPVTEMLGIKFPVFQGGMGNISDPALAASVSNAGGLGTIGAGTLPVAEIEKRMDKMRSLAASPCCVNIAISVHPNASEVIRLAIEKKIPVVSLSAGNPSKYIPVLHQNGIKVICVSSTVRQAKKAEAAGADIIVCEGYEAAGINAANESTTMVLVPQIVKAVSIPVVAAGGIADGKGLAAALSLGAYGVQMGTRFIATKEAQFHPVYKNAVIEATDEATMIIGRPYQMLRRVFKNVYAGYLRELEESGADPGRFKKLTSEAHHERGALQGDMEHGFINGGQIAGLIEDCPSVAQLLEEMVKEARAVLTRSMARL</sequence>
<dbReference type="AlphaFoldDB" id="A0A150K9M3"/>
<keyword evidence="5 6" id="KW-0560">Oxidoreductase</keyword>
<keyword evidence="3" id="KW-0285">Flavoprotein</keyword>
<evidence type="ECO:0000256" key="2">
    <source>
        <dbReference type="ARBA" id="ARBA00013457"/>
    </source>
</evidence>
<keyword evidence="4" id="KW-0288">FMN</keyword>
<evidence type="ECO:0000256" key="3">
    <source>
        <dbReference type="ARBA" id="ARBA00022630"/>
    </source>
</evidence>
<dbReference type="Pfam" id="PF03060">
    <property type="entry name" value="NMO"/>
    <property type="match status" value="1"/>
</dbReference>
<evidence type="ECO:0000313" key="7">
    <source>
        <dbReference type="Proteomes" id="UP000075304"/>
    </source>
</evidence>
<dbReference type="CDD" id="cd04730">
    <property type="entry name" value="NPD_like"/>
    <property type="match status" value="1"/>
</dbReference>
<dbReference type="InterPro" id="IPR004136">
    <property type="entry name" value="NMO"/>
</dbReference>
<name>A0A150K9M3_HEYCO</name>
<evidence type="ECO:0000313" key="6">
    <source>
        <dbReference type="EMBL" id="KYC66275.1"/>
    </source>
</evidence>
<gene>
    <name evidence="6" type="ORF">B4099_3034</name>
</gene>
<dbReference type="PATRIC" id="fig|1398.25.peg.3892"/>